<dbReference type="EMBL" id="CH474156">
    <property type="protein sequence ID" value="EDL84741.1"/>
    <property type="molecule type" value="Genomic_DNA"/>
</dbReference>
<name>A6KUA6_RAT</name>
<sequence length="20" mass="2363">MRQVRTYIIFSGTSSFKVEI</sequence>
<dbReference type="EMBL" id="CH474165">
    <property type="protein sequence ID" value="EDL82756.1"/>
    <property type="molecule type" value="Genomic_DNA"/>
</dbReference>
<evidence type="ECO:0000313" key="1">
    <source>
        <dbReference type="EMBL" id="EDL82756.1"/>
    </source>
</evidence>
<dbReference type="AlphaFoldDB" id="A6KUA6"/>
<evidence type="ECO:0000313" key="3">
    <source>
        <dbReference type="Proteomes" id="UP000234681"/>
    </source>
</evidence>
<accession>A6KUA6</accession>
<dbReference type="Proteomes" id="UP000234681">
    <property type="component" value="Chromosome 15"/>
</dbReference>
<organism evidence="2 3">
    <name type="scientific">Rattus norvegicus</name>
    <name type="common">Rat</name>
    <dbReference type="NCBI Taxonomy" id="10116"/>
    <lineage>
        <taxon>Eukaryota</taxon>
        <taxon>Metazoa</taxon>
        <taxon>Chordata</taxon>
        <taxon>Craniata</taxon>
        <taxon>Vertebrata</taxon>
        <taxon>Euteleostomi</taxon>
        <taxon>Mammalia</taxon>
        <taxon>Eutheria</taxon>
        <taxon>Euarchontoglires</taxon>
        <taxon>Glires</taxon>
        <taxon>Rodentia</taxon>
        <taxon>Myomorpha</taxon>
        <taxon>Muroidea</taxon>
        <taxon>Muridae</taxon>
        <taxon>Murinae</taxon>
        <taxon>Rattus</taxon>
    </lineage>
</organism>
<protein>
    <submittedName>
        <fullName evidence="1">RCG32025</fullName>
    </submittedName>
    <submittedName>
        <fullName evidence="2">RCG32056</fullName>
    </submittedName>
</protein>
<reference evidence="2" key="1">
    <citation type="journal article" date="2005" name="Genome Res.">
        <title>Gene and alternative splicing annotation with AIR.</title>
        <authorList>
            <person name="Florea L."/>
            <person name="Di Francesco V."/>
            <person name="Miller J."/>
            <person name="Turner R."/>
            <person name="Yao A."/>
            <person name="Harris M."/>
            <person name="Walenz B."/>
            <person name="Mobarry C."/>
            <person name="Merkulov G.V."/>
            <person name="Charlab R."/>
            <person name="Dew I."/>
            <person name="Deng Z."/>
            <person name="Istrail S."/>
            <person name="Li P."/>
            <person name="Sutton G."/>
        </authorList>
    </citation>
    <scope>NUCLEOTIDE SEQUENCE</scope>
    <source>
        <strain evidence="2">BN</strain>
    </source>
</reference>
<evidence type="ECO:0000313" key="2">
    <source>
        <dbReference type="EMBL" id="EDL84741.1"/>
    </source>
</evidence>
<reference evidence="2 3" key="2">
    <citation type="submission" date="2005-07" db="EMBL/GenBank/DDBJ databases">
        <authorList>
            <person name="Mural R.J."/>
            <person name="Li P.W."/>
            <person name="Adams M.D."/>
            <person name="Amanatides P.G."/>
            <person name="Baden-Tillson H."/>
            <person name="Barnstead M."/>
            <person name="Chin S.H."/>
            <person name="Dew I."/>
            <person name="Evans C.A."/>
            <person name="Ferriera S."/>
            <person name="Flanigan M."/>
            <person name="Fosler C."/>
            <person name="Glodek A."/>
            <person name="Gu Z."/>
            <person name="Holt R.A."/>
            <person name="Jennings D."/>
            <person name="Kraft C.L."/>
            <person name="Lu F."/>
            <person name="Nguyen T."/>
            <person name="Nusskern D.R."/>
            <person name="Pfannkoch C.M."/>
            <person name="Sitter C."/>
            <person name="Sutton G.G."/>
            <person name="Venter J.C."/>
            <person name="Wang Z."/>
            <person name="Woodage T."/>
            <person name="Zheng X.H."/>
            <person name="Zhong F."/>
        </authorList>
    </citation>
    <scope>NUCLEOTIDE SEQUENCE [LARGE SCALE GENOMIC DNA]</scope>
    <source>
        <strain evidence="2">BN</strain>
        <strain evidence="3">BN, Sprague-Dawley</strain>
    </source>
</reference>
<gene>
    <name evidence="1" type="ORF">rCG_32025</name>
    <name evidence="2" type="ORF">rCG_32056</name>
</gene>
<proteinExistence type="predicted"/>